<gene>
    <name evidence="6" type="ORF">HNQ75_000016</name>
</gene>
<dbReference type="EMBL" id="JACHEJ010000001">
    <property type="protein sequence ID" value="MBB6178073.1"/>
    <property type="molecule type" value="Genomic_DNA"/>
</dbReference>
<dbReference type="PROSITE" id="PS50110">
    <property type="entry name" value="RESPONSE_REGULATORY"/>
    <property type="match status" value="1"/>
</dbReference>
<dbReference type="RefSeq" id="WP_235864363.1">
    <property type="nucleotide sequence ID" value="NZ_JACHEJ010000001.1"/>
</dbReference>
<dbReference type="Proteomes" id="UP000535501">
    <property type="component" value="Unassembled WGS sequence"/>
</dbReference>
<accession>A0A7W9YTF9</accession>
<name>A0A7W9YTF9_9HYPH</name>
<keyword evidence="2" id="KW-0805">Transcription regulation</keyword>
<dbReference type="SUPFAM" id="SSF52172">
    <property type="entry name" value="CheY-like"/>
    <property type="match status" value="1"/>
</dbReference>
<dbReference type="Pfam" id="PF00072">
    <property type="entry name" value="Response_reg"/>
    <property type="match status" value="1"/>
</dbReference>
<dbReference type="PANTHER" id="PTHR44591:SF3">
    <property type="entry name" value="RESPONSE REGULATORY DOMAIN-CONTAINING PROTEIN"/>
    <property type="match status" value="1"/>
</dbReference>
<dbReference type="AlphaFoldDB" id="A0A7W9YTF9"/>
<keyword evidence="3" id="KW-0804">Transcription</keyword>
<keyword evidence="1 4" id="KW-0597">Phosphoprotein</keyword>
<proteinExistence type="predicted"/>
<evidence type="ECO:0000259" key="5">
    <source>
        <dbReference type="PROSITE" id="PS50110"/>
    </source>
</evidence>
<evidence type="ECO:0000256" key="3">
    <source>
        <dbReference type="ARBA" id="ARBA00023163"/>
    </source>
</evidence>
<dbReference type="GO" id="GO:0000160">
    <property type="term" value="P:phosphorelay signal transduction system"/>
    <property type="evidence" value="ECO:0007669"/>
    <property type="project" value="InterPro"/>
</dbReference>
<comment type="caution">
    <text evidence="6">The sequence shown here is derived from an EMBL/GenBank/DDBJ whole genome shotgun (WGS) entry which is preliminary data.</text>
</comment>
<dbReference type="InterPro" id="IPR001789">
    <property type="entry name" value="Sig_transdc_resp-reg_receiver"/>
</dbReference>
<dbReference type="InterPro" id="IPR011006">
    <property type="entry name" value="CheY-like_superfamily"/>
</dbReference>
<organism evidence="6 7">
    <name type="scientific">Pseudorhizobium flavum</name>
    <dbReference type="NCBI Taxonomy" id="1335061"/>
    <lineage>
        <taxon>Bacteria</taxon>
        <taxon>Pseudomonadati</taxon>
        <taxon>Pseudomonadota</taxon>
        <taxon>Alphaproteobacteria</taxon>
        <taxon>Hyphomicrobiales</taxon>
        <taxon>Rhizobiaceae</taxon>
        <taxon>Rhizobium/Agrobacterium group</taxon>
        <taxon>Pseudorhizobium</taxon>
    </lineage>
</organism>
<dbReference type="Gene3D" id="3.40.50.2300">
    <property type="match status" value="1"/>
</dbReference>
<reference evidence="6 7" key="1">
    <citation type="submission" date="2020-08" db="EMBL/GenBank/DDBJ databases">
        <title>Genomic Encyclopedia of Type Strains, Phase IV (KMG-IV): sequencing the most valuable type-strain genomes for metagenomic binning, comparative biology and taxonomic classification.</title>
        <authorList>
            <person name="Goeker M."/>
        </authorList>
    </citation>
    <scope>NUCLEOTIDE SEQUENCE [LARGE SCALE GENOMIC DNA]</scope>
    <source>
        <strain evidence="6 7">DSM 102134</strain>
    </source>
</reference>
<evidence type="ECO:0000256" key="4">
    <source>
        <dbReference type="PROSITE-ProRule" id="PRU00169"/>
    </source>
</evidence>
<evidence type="ECO:0000256" key="2">
    <source>
        <dbReference type="ARBA" id="ARBA00023015"/>
    </source>
</evidence>
<sequence length="121" mass="13493">MPVAATVLVVEDEPLIRWTIAEDLRDAGFNVVEAANADEAILCLIDNRQISVVFTDIDMPGAMDGLKLAEFVRDRWPPIRIIVTSGNWRGADIALPETERFITKPYDSKVVARTINQLVLD</sequence>
<feature type="domain" description="Response regulatory" evidence="5">
    <location>
        <begin position="6"/>
        <end position="119"/>
    </location>
</feature>
<evidence type="ECO:0000256" key="1">
    <source>
        <dbReference type="ARBA" id="ARBA00022553"/>
    </source>
</evidence>
<evidence type="ECO:0000313" key="7">
    <source>
        <dbReference type="Proteomes" id="UP000535501"/>
    </source>
</evidence>
<dbReference type="PANTHER" id="PTHR44591">
    <property type="entry name" value="STRESS RESPONSE REGULATOR PROTEIN 1"/>
    <property type="match status" value="1"/>
</dbReference>
<protein>
    <submittedName>
        <fullName evidence="6">CheY-like chemotaxis protein</fullName>
    </submittedName>
</protein>
<evidence type="ECO:0000313" key="6">
    <source>
        <dbReference type="EMBL" id="MBB6178073.1"/>
    </source>
</evidence>
<feature type="modified residue" description="4-aspartylphosphate" evidence="4">
    <location>
        <position position="56"/>
    </location>
</feature>
<keyword evidence="7" id="KW-1185">Reference proteome</keyword>
<dbReference type="InterPro" id="IPR050595">
    <property type="entry name" value="Bact_response_regulator"/>
</dbReference>
<dbReference type="SMART" id="SM00448">
    <property type="entry name" value="REC"/>
    <property type="match status" value="1"/>
</dbReference>